<evidence type="ECO:0000313" key="2">
    <source>
        <dbReference type="Proteomes" id="UP000461162"/>
    </source>
</evidence>
<keyword evidence="2" id="KW-1185">Reference proteome</keyword>
<dbReference type="EMBL" id="WODC01000001">
    <property type="protein sequence ID" value="MUM76082.1"/>
    <property type="molecule type" value="Genomic_DNA"/>
</dbReference>
<protein>
    <submittedName>
        <fullName evidence="1">Uncharacterized protein</fullName>
    </submittedName>
</protein>
<sequence length="172" mass="19193">MNEIRISVTLSLDETHPEDAYIDFNLSVDGQFLHEPNVYVDPVDLVTSSTMSGEFFIYTCDCGDPSCLGIDDGVVVSHTADTVKWRLRNPISWPAEEPMPDWTHDAEFVFSREQYVQQVALALDHAKRLARGFAVKGVLWAGPDLSVEGLMALEMPQQGGFYAADMDEQVVH</sequence>
<proteinExistence type="predicted"/>
<dbReference type="Proteomes" id="UP000461162">
    <property type="component" value="Unassembled WGS sequence"/>
</dbReference>
<accession>A0A7K1KJL9</accession>
<dbReference type="RefSeq" id="WP_155931438.1">
    <property type="nucleotide sequence ID" value="NZ_WODC01000001.1"/>
</dbReference>
<evidence type="ECO:0000313" key="1">
    <source>
        <dbReference type="EMBL" id="MUM76082.1"/>
    </source>
</evidence>
<organism evidence="1 2">
    <name type="scientific">Pseudodesulfovibrio alkaliphilus</name>
    <dbReference type="NCBI Taxonomy" id="2661613"/>
    <lineage>
        <taxon>Bacteria</taxon>
        <taxon>Pseudomonadati</taxon>
        <taxon>Thermodesulfobacteriota</taxon>
        <taxon>Desulfovibrionia</taxon>
        <taxon>Desulfovibrionales</taxon>
        <taxon>Desulfovibrionaceae</taxon>
    </lineage>
</organism>
<dbReference type="AlphaFoldDB" id="A0A7K1KJL9"/>
<comment type="caution">
    <text evidence="1">The sequence shown here is derived from an EMBL/GenBank/DDBJ whole genome shotgun (WGS) entry which is preliminary data.</text>
</comment>
<name>A0A7K1KJL9_9BACT</name>
<gene>
    <name evidence="1" type="ORF">GKC30_00360</name>
</gene>
<reference evidence="1 2" key="1">
    <citation type="submission" date="2019-11" db="EMBL/GenBank/DDBJ databases">
        <title>Pseudodesulfovibrio alkaliphilus, sp. nov., an alkaliphilic sulfate-reducing bacteria from mud volcano of Taman peninsula, Russia.</title>
        <authorList>
            <person name="Frolova A."/>
            <person name="Merkel A.Y."/>
            <person name="Slobodkin A.I."/>
        </authorList>
    </citation>
    <scope>NUCLEOTIDE SEQUENCE [LARGE SCALE GENOMIC DNA]</scope>
    <source>
        <strain evidence="1 2">F-1</strain>
    </source>
</reference>